<accession>A0AB39I5F7</accession>
<name>A0AB39I5F7_9PSED</name>
<evidence type="ECO:0000313" key="1">
    <source>
        <dbReference type="EMBL" id="XDK38862.1"/>
    </source>
</evidence>
<evidence type="ECO:0008006" key="2">
    <source>
        <dbReference type="Google" id="ProtNLM"/>
    </source>
</evidence>
<organism evidence="1">
    <name type="scientific">Pseudomonas sp. Hg7Tf</name>
    <dbReference type="NCBI Taxonomy" id="3236988"/>
    <lineage>
        <taxon>Bacteria</taxon>
        <taxon>Pseudomonadati</taxon>
        <taxon>Pseudomonadota</taxon>
        <taxon>Gammaproteobacteria</taxon>
        <taxon>Pseudomonadales</taxon>
        <taxon>Pseudomonadaceae</taxon>
        <taxon>Pseudomonas</taxon>
    </lineage>
</organism>
<proteinExistence type="predicted"/>
<protein>
    <recommendedName>
        <fullName evidence="2">Response regulatory domain-containing protein</fullName>
    </recommendedName>
</protein>
<gene>
    <name evidence="1" type="ORF">AB4Y39_09380</name>
</gene>
<dbReference type="RefSeq" id="WP_280043614.1">
    <property type="nucleotide sequence ID" value="NZ_CP162607.1"/>
</dbReference>
<reference evidence="1" key="1">
    <citation type="submission" date="2024-07" db="EMBL/GenBank/DDBJ databases">
        <title>Identification and characteristics of a novel species of coltsfoot's symbiotic bacteria.</title>
        <authorList>
            <person name="Juszczyk A."/>
            <person name="Jasielczuk I."/>
            <person name="Gurgul A."/>
            <person name="Rogala M."/>
            <person name="Kowalczyk A."/>
            <person name="Szmatola T."/>
            <person name="Kosecka-Strojek M."/>
            <person name="Arent Z."/>
            <person name="Latowski D."/>
        </authorList>
    </citation>
    <scope>NUCLEOTIDE SEQUENCE</scope>
    <source>
        <strain evidence="1">Hg7Tf</strain>
    </source>
</reference>
<dbReference type="AlphaFoldDB" id="A0AB39I5F7"/>
<sequence>MPSAGALRAVHIDNNQVENQIQLLPPSIDGSPIYVRGAGWTLTQLVPIYKEQTMHVSKGDLVILSSNSTSLFGYARTLNKLGYYTLSLCNNVSEVVRLLETGRCFECLIYDDLDPGPDTHALQEIVRYRAIDSIIAISDVNSQQRQAILAWARNHEVPIKGVLQMPLRFPELREVIWSHLADF</sequence>
<dbReference type="EMBL" id="CP162607">
    <property type="protein sequence ID" value="XDK38862.1"/>
    <property type="molecule type" value="Genomic_DNA"/>
</dbReference>